<comment type="subunit">
    <text evidence="8">The complex is composed of six subunits: RnfA, RnfB, RnfC, RnfD, RnfE and RnfG.</text>
</comment>
<keyword evidence="6 8" id="KW-0408">Iron</keyword>
<comment type="similarity">
    <text evidence="8">Belongs to the 4Fe4S bacterial-type ferredoxin family. RnfC subfamily.</text>
</comment>
<proteinExistence type="inferred from homology"/>
<dbReference type="Pfam" id="PF01512">
    <property type="entry name" value="Complex1_51K"/>
    <property type="match status" value="1"/>
</dbReference>
<dbReference type="InterPro" id="IPR026902">
    <property type="entry name" value="RnfC_N"/>
</dbReference>
<name>A0A328UPM0_9FIRM</name>
<dbReference type="Gene3D" id="3.10.20.600">
    <property type="match status" value="1"/>
</dbReference>
<comment type="function">
    <text evidence="8">Part of a membrane-bound complex that couples electron transfer with translocation of ions across the membrane.</text>
</comment>
<feature type="domain" description="4Fe-4S ferredoxin-type" evidence="9">
    <location>
        <begin position="362"/>
        <end position="392"/>
    </location>
</feature>
<keyword evidence="11" id="KW-1185">Reference proteome</keyword>
<dbReference type="AlphaFoldDB" id="A0A328UPM0"/>
<dbReference type="PROSITE" id="PS51379">
    <property type="entry name" value="4FE4S_FER_2"/>
    <property type="match status" value="1"/>
</dbReference>
<feature type="binding site" evidence="8">
    <location>
        <position position="410"/>
    </location>
    <ligand>
        <name>[4Fe-4S] cluster</name>
        <dbReference type="ChEBI" id="CHEBI:49883"/>
        <label>2</label>
    </ligand>
</feature>
<reference evidence="10 11" key="1">
    <citation type="submission" date="2018-06" db="EMBL/GenBank/DDBJ databases">
        <title>Noncontiguous genome sequence of Ruminococcaceae bacterium ASD2818.</title>
        <authorList>
            <person name="Chaplin A.V."/>
            <person name="Sokolova S.R."/>
            <person name="Kochetkova T.O."/>
            <person name="Goltsov A.Y."/>
            <person name="Trofimov D.Y."/>
            <person name="Efimov B.A."/>
        </authorList>
    </citation>
    <scope>NUCLEOTIDE SEQUENCE [LARGE SCALE GENOMIC DNA]</scope>
    <source>
        <strain evidence="10 11">ASD2818</strain>
    </source>
</reference>
<evidence type="ECO:0000256" key="7">
    <source>
        <dbReference type="ARBA" id="ARBA00023014"/>
    </source>
</evidence>
<gene>
    <name evidence="8" type="primary">rnfC</name>
    <name evidence="10" type="ORF">DPQ25_02215</name>
</gene>
<feature type="binding site" evidence="8">
    <location>
        <position position="371"/>
    </location>
    <ligand>
        <name>[4Fe-4S] cluster</name>
        <dbReference type="ChEBI" id="CHEBI:49883"/>
        <label>1</label>
    </ligand>
</feature>
<dbReference type="SUPFAM" id="SSF46548">
    <property type="entry name" value="alpha-helical ferredoxin"/>
    <property type="match status" value="1"/>
</dbReference>
<dbReference type="NCBIfam" id="TIGR01945">
    <property type="entry name" value="rnfC"/>
    <property type="match status" value="1"/>
</dbReference>
<keyword evidence="1 8" id="KW-0813">Transport</keyword>
<feature type="binding site" evidence="8">
    <location>
        <position position="413"/>
    </location>
    <ligand>
        <name>[4Fe-4S] cluster</name>
        <dbReference type="ChEBI" id="CHEBI:49883"/>
        <label>2</label>
    </ligand>
</feature>
<dbReference type="EMBL" id="QLYR01000001">
    <property type="protein sequence ID" value="RAQ30815.1"/>
    <property type="molecule type" value="Genomic_DNA"/>
</dbReference>
<evidence type="ECO:0000313" key="11">
    <source>
        <dbReference type="Proteomes" id="UP000249377"/>
    </source>
</evidence>
<dbReference type="InterPro" id="IPR011538">
    <property type="entry name" value="Nuo51_FMN-bd"/>
</dbReference>
<comment type="caution">
    <text evidence="10">The sequence shown here is derived from an EMBL/GenBank/DDBJ whole genome shotgun (WGS) entry which is preliminary data.</text>
</comment>
<keyword evidence="3 8" id="KW-0479">Metal-binding</keyword>
<comment type="cofactor">
    <cofactor evidence="8">
        <name>[4Fe-4S] cluster</name>
        <dbReference type="ChEBI" id="CHEBI:49883"/>
    </cofactor>
    <text evidence="8">Binds 2 [4Fe-4S] clusters per subunit.</text>
</comment>
<dbReference type="InterPro" id="IPR037225">
    <property type="entry name" value="Nuo51_FMN-bd_sf"/>
</dbReference>
<evidence type="ECO:0000256" key="1">
    <source>
        <dbReference type="ARBA" id="ARBA00022448"/>
    </source>
</evidence>
<dbReference type="GO" id="GO:0051539">
    <property type="term" value="F:4 iron, 4 sulfur cluster binding"/>
    <property type="evidence" value="ECO:0007669"/>
    <property type="project" value="UniProtKB-KW"/>
</dbReference>
<keyword evidence="8" id="KW-1003">Cell membrane</keyword>
<dbReference type="RefSeq" id="WP_112332008.1">
    <property type="nucleotide sequence ID" value="NZ_JADPHD010000001.1"/>
</dbReference>
<organism evidence="10 11">
    <name type="scientific">Hydrogeniiclostridium mannosilyticum</name>
    <dbReference type="NCBI Taxonomy" id="2764322"/>
    <lineage>
        <taxon>Bacteria</taxon>
        <taxon>Bacillati</taxon>
        <taxon>Bacillota</taxon>
        <taxon>Clostridia</taxon>
        <taxon>Eubacteriales</taxon>
        <taxon>Acutalibacteraceae</taxon>
        <taxon>Hydrogeniiclostridium</taxon>
    </lineage>
</organism>
<keyword evidence="2 8" id="KW-0004">4Fe-4S</keyword>
<sequence length="446" mass="47907">MFPSKPFPTHGGAEVPHCKNTAQMESAVLPCPDQVVLPMQQHVGAPCKPLVKVGDPVFLGQKIADSDAFISAPIHASISGKVSAITKVMLPGGQFTDAIVIDSDGEMKLDPAIQPPKVDAPEELVNAVHESGLVGLGGAGFPAYVKLKVPKDKRLDTLIVNVAECEPYITADNREAIENSWAVLSGVYAIKDLLKLDRVIIAVENNKPEVIETLRKIAESEERDPENRVRVLPLKASYPQGAEKVLVKACTNRVIPLGKLPADVGCLVMNVTSVAFLANYLKTGVPLVKKRVTIDGSAVEYPQNVIVPIGTKIADVIAFCGGYKKPPKKILMGGPMMGIALASDQLPVLKQNNGILAFAEEDSRLPEPTACIRCGRCVKGCPMNLEPTLLEKYAELKRPKELTDLGIMCCMECGTCVFNCPAHRPLVQAIRMGKALVKNSQNGGKK</sequence>
<dbReference type="PANTHER" id="PTHR43034:SF2">
    <property type="entry name" value="ION-TRANSLOCATING OXIDOREDUCTASE COMPLEX SUBUNIT C"/>
    <property type="match status" value="1"/>
</dbReference>
<dbReference type="GO" id="GO:0022900">
    <property type="term" value="P:electron transport chain"/>
    <property type="evidence" value="ECO:0007669"/>
    <property type="project" value="UniProtKB-UniRule"/>
</dbReference>
<dbReference type="HAMAP" id="MF_00461">
    <property type="entry name" value="RsxC_RnfC"/>
    <property type="match status" value="1"/>
</dbReference>
<dbReference type="Gene3D" id="3.40.50.11540">
    <property type="entry name" value="NADH-ubiquinone oxidoreductase 51kDa subunit"/>
    <property type="match status" value="1"/>
</dbReference>
<dbReference type="Pfam" id="PF13375">
    <property type="entry name" value="RnfC_N"/>
    <property type="match status" value="1"/>
</dbReference>
<comment type="subcellular location">
    <subcellularLocation>
        <location evidence="8">Cell membrane</location>
        <topology evidence="8">Peripheral membrane protein</topology>
    </subcellularLocation>
</comment>
<keyword evidence="5 8" id="KW-0249">Electron transport</keyword>
<keyword evidence="8" id="KW-1278">Translocase</keyword>
<evidence type="ECO:0000256" key="2">
    <source>
        <dbReference type="ARBA" id="ARBA00022485"/>
    </source>
</evidence>
<dbReference type="NCBIfam" id="NF003454">
    <property type="entry name" value="PRK05035.1"/>
    <property type="match status" value="1"/>
</dbReference>
<dbReference type="InterPro" id="IPR017900">
    <property type="entry name" value="4Fe4S_Fe_S_CS"/>
</dbReference>
<evidence type="ECO:0000259" key="9">
    <source>
        <dbReference type="PROSITE" id="PS51379"/>
    </source>
</evidence>
<dbReference type="PANTHER" id="PTHR43034">
    <property type="entry name" value="ION-TRANSLOCATING OXIDOREDUCTASE COMPLEX SUBUNIT C"/>
    <property type="match status" value="1"/>
</dbReference>
<dbReference type="GO" id="GO:0046872">
    <property type="term" value="F:metal ion binding"/>
    <property type="evidence" value="ECO:0007669"/>
    <property type="project" value="UniProtKB-KW"/>
</dbReference>
<feature type="binding site" evidence="8">
    <location>
        <position position="377"/>
    </location>
    <ligand>
        <name>[4Fe-4S] cluster</name>
        <dbReference type="ChEBI" id="CHEBI:49883"/>
        <label>1</label>
    </ligand>
</feature>
<feature type="binding site" evidence="8">
    <location>
        <position position="416"/>
    </location>
    <ligand>
        <name>[4Fe-4S] cluster</name>
        <dbReference type="ChEBI" id="CHEBI:49883"/>
        <label>2</label>
    </ligand>
</feature>
<dbReference type="GO" id="GO:0009055">
    <property type="term" value="F:electron transfer activity"/>
    <property type="evidence" value="ECO:0007669"/>
    <property type="project" value="InterPro"/>
</dbReference>
<evidence type="ECO:0000256" key="5">
    <source>
        <dbReference type="ARBA" id="ARBA00022982"/>
    </source>
</evidence>
<keyword evidence="4 8" id="KW-0677">Repeat</keyword>
<dbReference type="Proteomes" id="UP000249377">
    <property type="component" value="Unassembled WGS sequence"/>
</dbReference>
<dbReference type="InterPro" id="IPR010208">
    <property type="entry name" value="Ion_transpt_RnfC/RsxC"/>
</dbReference>
<protein>
    <recommendedName>
        <fullName evidence="8">Ion-translocating oxidoreductase complex subunit C</fullName>
        <ecNumber evidence="8">7.-.-.-</ecNumber>
    </recommendedName>
    <alternativeName>
        <fullName evidence="8">Rnf electron transport complex subunit C</fullName>
    </alternativeName>
</protein>
<dbReference type="InterPro" id="IPR019554">
    <property type="entry name" value="Soluble_ligand-bd"/>
</dbReference>
<evidence type="ECO:0000313" key="10">
    <source>
        <dbReference type="EMBL" id="RAQ30815.1"/>
    </source>
</evidence>
<dbReference type="EC" id="7.-.-.-" evidence="8"/>
<dbReference type="GO" id="GO:0005886">
    <property type="term" value="C:plasma membrane"/>
    <property type="evidence" value="ECO:0007669"/>
    <property type="project" value="UniProtKB-SubCell"/>
</dbReference>
<evidence type="ECO:0000256" key="4">
    <source>
        <dbReference type="ARBA" id="ARBA00022737"/>
    </source>
</evidence>
<feature type="binding site" evidence="8">
    <location>
        <position position="374"/>
    </location>
    <ligand>
        <name>[4Fe-4S] cluster</name>
        <dbReference type="ChEBI" id="CHEBI:49883"/>
        <label>1</label>
    </ligand>
</feature>
<keyword evidence="7 8" id="KW-0411">Iron-sulfur</keyword>
<evidence type="ECO:0000256" key="3">
    <source>
        <dbReference type="ARBA" id="ARBA00022723"/>
    </source>
</evidence>
<dbReference type="Pfam" id="PF10531">
    <property type="entry name" value="SLBB"/>
    <property type="match status" value="1"/>
</dbReference>
<evidence type="ECO:0000256" key="8">
    <source>
        <dbReference type="HAMAP-Rule" id="MF_00461"/>
    </source>
</evidence>
<dbReference type="SUPFAM" id="SSF142019">
    <property type="entry name" value="Nqo1 FMN-binding domain-like"/>
    <property type="match status" value="1"/>
</dbReference>
<feature type="binding site" evidence="8">
    <location>
        <position position="420"/>
    </location>
    <ligand>
        <name>[4Fe-4S] cluster</name>
        <dbReference type="ChEBI" id="CHEBI:49883"/>
        <label>1</label>
    </ligand>
</feature>
<evidence type="ECO:0000256" key="6">
    <source>
        <dbReference type="ARBA" id="ARBA00023004"/>
    </source>
</evidence>
<keyword evidence="8" id="KW-0472">Membrane</keyword>
<dbReference type="PROSITE" id="PS00198">
    <property type="entry name" value="4FE4S_FER_1"/>
    <property type="match status" value="1"/>
</dbReference>
<dbReference type="InterPro" id="IPR017896">
    <property type="entry name" value="4Fe4S_Fe-S-bd"/>
</dbReference>
<accession>A0A328UPM0</accession>
<feature type="binding site" evidence="8">
    <location>
        <position position="381"/>
    </location>
    <ligand>
        <name>[4Fe-4S] cluster</name>
        <dbReference type="ChEBI" id="CHEBI:49883"/>
        <label>2</label>
    </ligand>
</feature>